<evidence type="ECO:0000313" key="1">
    <source>
        <dbReference type="EMBL" id="GGJ00250.1"/>
    </source>
</evidence>
<reference evidence="1" key="2">
    <citation type="submission" date="2020-09" db="EMBL/GenBank/DDBJ databases">
        <authorList>
            <person name="Sun Q."/>
            <person name="Zhou Y."/>
        </authorList>
    </citation>
    <scope>NUCLEOTIDE SEQUENCE</scope>
    <source>
        <strain evidence="1">CGMCC 1.3617</strain>
    </source>
</reference>
<dbReference type="EMBL" id="BMKW01000001">
    <property type="protein sequence ID" value="GGJ00250.1"/>
    <property type="molecule type" value="Genomic_DNA"/>
</dbReference>
<sequence>MNMVSTTRANAVLPAPSAATSLPHRAVDSSATGYLAAVTPALESALANAHEAGHERAVRILHAVLAILDDPSLR</sequence>
<evidence type="ECO:0000313" key="2">
    <source>
        <dbReference type="Proteomes" id="UP000661507"/>
    </source>
</evidence>
<reference evidence="1" key="1">
    <citation type="journal article" date="2014" name="Int. J. Syst. Evol. Microbiol.">
        <title>Complete genome sequence of Corynebacterium casei LMG S-19264T (=DSM 44701T), isolated from a smear-ripened cheese.</title>
        <authorList>
            <consortium name="US DOE Joint Genome Institute (JGI-PGF)"/>
            <person name="Walter F."/>
            <person name="Albersmeier A."/>
            <person name="Kalinowski J."/>
            <person name="Ruckert C."/>
        </authorList>
    </citation>
    <scope>NUCLEOTIDE SEQUENCE</scope>
    <source>
        <strain evidence="1">CGMCC 1.3617</strain>
    </source>
</reference>
<proteinExistence type="predicted"/>
<gene>
    <name evidence="1" type="ORF">GCM10011320_03810</name>
</gene>
<organism evidence="1 2">
    <name type="scientific">Neoroseomonas lacus</name>
    <dbReference type="NCBI Taxonomy" id="287609"/>
    <lineage>
        <taxon>Bacteria</taxon>
        <taxon>Pseudomonadati</taxon>
        <taxon>Pseudomonadota</taxon>
        <taxon>Alphaproteobacteria</taxon>
        <taxon>Acetobacterales</taxon>
        <taxon>Acetobacteraceae</taxon>
        <taxon>Neoroseomonas</taxon>
    </lineage>
</organism>
<accession>A0A917K412</accession>
<dbReference type="RefSeq" id="WP_188965208.1">
    <property type="nucleotide sequence ID" value="NZ_BMKW01000001.1"/>
</dbReference>
<dbReference type="Proteomes" id="UP000661507">
    <property type="component" value="Unassembled WGS sequence"/>
</dbReference>
<protein>
    <submittedName>
        <fullName evidence="1">Uncharacterized protein</fullName>
    </submittedName>
</protein>
<name>A0A917K412_9PROT</name>
<keyword evidence="2" id="KW-1185">Reference proteome</keyword>
<dbReference type="AlphaFoldDB" id="A0A917K412"/>
<comment type="caution">
    <text evidence="1">The sequence shown here is derived from an EMBL/GenBank/DDBJ whole genome shotgun (WGS) entry which is preliminary data.</text>
</comment>